<gene>
    <name evidence="4" type="ORF">GCM10009547_21780</name>
</gene>
<name>A0ABN1GTH5_9ACTN</name>
<evidence type="ECO:0000256" key="3">
    <source>
        <dbReference type="SAM" id="SignalP"/>
    </source>
</evidence>
<evidence type="ECO:0000313" key="4">
    <source>
        <dbReference type="EMBL" id="GAA0619030.1"/>
    </source>
</evidence>
<dbReference type="RefSeq" id="WP_344604556.1">
    <property type="nucleotide sequence ID" value="NZ_BAAAHE010000016.1"/>
</dbReference>
<dbReference type="Proteomes" id="UP001500957">
    <property type="component" value="Unassembled WGS sequence"/>
</dbReference>
<reference evidence="4 5" key="1">
    <citation type="journal article" date="2019" name="Int. J. Syst. Evol. Microbiol.">
        <title>The Global Catalogue of Microorganisms (GCM) 10K type strain sequencing project: providing services to taxonomists for standard genome sequencing and annotation.</title>
        <authorList>
            <consortium name="The Broad Institute Genomics Platform"/>
            <consortium name="The Broad Institute Genome Sequencing Center for Infectious Disease"/>
            <person name="Wu L."/>
            <person name="Ma J."/>
        </authorList>
    </citation>
    <scope>NUCLEOTIDE SEQUENCE [LARGE SCALE GENOMIC DNA]</scope>
    <source>
        <strain evidence="4 5">JCM 10671</strain>
    </source>
</reference>
<evidence type="ECO:0000256" key="2">
    <source>
        <dbReference type="SAM" id="Phobius"/>
    </source>
</evidence>
<sequence>MIGTSWRPLPKAWFRAAVLGVVLASSTLAASPAMALTRDDGDDPGEGISNLKVIGIFVGIPVGLLALIWLVVSIPYMIRGPRYRPGKEWTAEAEWYGAPGEDGPAALESGSADPALEGAPADAGTDAAGGGTSARW</sequence>
<evidence type="ECO:0000313" key="5">
    <source>
        <dbReference type="Proteomes" id="UP001500957"/>
    </source>
</evidence>
<feature type="compositionally biased region" description="Gly residues" evidence="1">
    <location>
        <begin position="127"/>
        <end position="136"/>
    </location>
</feature>
<accession>A0ABN1GTH5</accession>
<organism evidence="4 5">
    <name type="scientific">Sporichthya brevicatena</name>
    <dbReference type="NCBI Taxonomy" id="171442"/>
    <lineage>
        <taxon>Bacteria</taxon>
        <taxon>Bacillati</taxon>
        <taxon>Actinomycetota</taxon>
        <taxon>Actinomycetes</taxon>
        <taxon>Sporichthyales</taxon>
        <taxon>Sporichthyaceae</taxon>
        <taxon>Sporichthya</taxon>
    </lineage>
</organism>
<keyword evidence="2" id="KW-0812">Transmembrane</keyword>
<keyword evidence="2" id="KW-1133">Transmembrane helix</keyword>
<feature type="transmembrane region" description="Helical" evidence="2">
    <location>
        <begin position="53"/>
        <end position="78"/>
    </location>
</feature>
<keyword evidence="3" id="KW-0732">Signal</keyword>
<feature type="chain" id="PRO_5046771594" evidence="3">
    <location>
        <begin position="36"/>
        <end position="136"/>
    </location>
</feature>
<feature type="region of interest" description="Disordered" evidence="1">
    <location>
        <begin position="100"/>
        <end position="136"/>
    </location>
</feature>
<comment type="caution">
    <text evidence="4">The sequence shown here is derived from an EMBL/GenBank/DDBJ whole genome shotgun (WGS) entry which is preliminary data.</text>
</comment>
<dbReference type="EMBL" id="BAAAHE010000016">
    <property type="protein sequence ID" value="GAA0619030.1"/>
    <property type="molecule type" value="Genomic_DNA"/>
</dbReference>
<feature type="signal peptide" evidence="3">
    <location>
        <begin position="1"/>
        <end position="35"/>
    </location>
</feature>
<protein>
    <submittedName>
        <fullName evidence="4">Uncharacterized protein</fullName>
    </submittedName>
</protein>
<proteinExistence type="predicted"/>
<evidence type="ECO:0000256" key="1">
    <source>
        <dbReference type="SAM" id="MobiDB-lite"/>
    </source>
</evidence>
<keyword evidence="2" id="KW-0472">Membrane</keyword>
<keyword evidence="5" id="KW-1185">Reference proteome</keyword>